<sequence>MNNISVNPNKVEELSRVFRDFSRTIETNEDSLYIYIKKMLNEVKREYPERNVRKEVEEMEGLLEEIRKDAIEINQWYRDSSRNLNYLAGQLRYEEEQIASKLEMKGPQVGLRNKDVVFFNGLVGLGKYEEKKHRNRNPLGIDINGSNIEPTILQYTYIKTINQWRAINQPINHMELIEEVEKTALEEQKRIESLTEMELISEMERMKGEIIKWLKEEKGGKWTRSIHKTEVKSQRKLENLVSAGKVFVDISGTIYFNKTVTKEEKLVLFSDFEAKLYEHSLDRNWETLLKKDSSELTSQDYMILALIFIELDIEDMEHFLNLCLANDGEIMHYDLRTNYRGLTYTWDIKREKVRNINACMEAIVVSEYFRDLANYNQDTSKENYFNEVTEKRKILIQKSALLIAFDDIGAFNSKTVNDGPIIELSKENYNIKMEYYSMGNKPYSENDSMKKSKVITRGYLAEEESIKLAGIKTEDFNLNYSQYAKYNPYSKVSIEENKKGMILSGIESGYNATKQIILNKDMPSNQYTIPVEIVYNIATNIMEEHKKTQQEIKTFDKEINTLTRSICSNTFQLMTVFAYGDDGKTAQIYPSIYTQERIDWYNVKIGKVIGGITKEEDKEKIRKFGNMDIDKVLNEQEKVYEILSILSENNVYDEIFSDNN</sequence>
<dbReference type="Proteomes" id="UP000294545">
    <property type="component" value="Unassembled WGS sequence"/>
</dbReference>
<keyword evidence="1" id="KW-0175">Coiled coil</keyword>
<dbReference type="EMBL" id="SMGQ01000012">
    <property type="protein sequence ID" value="TCK93303.1"/>
    <property type="molecule type" value="Genomic_DNA"/>
</dbReference>
<name>A0A4R1MTK7_9FIRM</name>
<dbReference type="RefSeq" id="WP_132282214.1">
    <property type="nucleotide sequence ID" value="NZ_SMGQ01000012.1"/>
</dbReference>
<evidence type="ECO:0000313" key="2">
    <source>
        <dbReference type="EMBL" id="TCK93303.1"/>
    </source>
</evidence>
<evidence type="ECO:0000256" key="1">
    <source>
        <dbReference type="SAM" id="Coils"/>
    </source>
</evidence>
<evidence type="ECO:0000313" key="3">
    <source>
        <dbReference type="Proteomes" id="UP000294545"/>
    </source>
</evidence>
<organism evidence="2 3">
    <name type="scientific">Natranaerovirga hydrolytica</name>
    <dbReference type="NCBI Taxonomy" id="680378"/>
    <lineage>
        <taxon>Bacteria</taxon>
        <taxon>Bacillati</taxon>
        <taxon>Bacillota</taxon>
        <taxon>Clostridia</taxon>
        <taxon>Lachnospirales</taxon>
        <taxon>Natranaerovirgaceae</taxon>
        <taxon>Natranaerovirga</taxon>
    </lineage>
</organism>
<gene>
    <name evidence="2" type="ORF">EDC19_1494</name>
</gene>
<comment type="caution">
    <text evidence="2">The sequence shown here is derived from an EMBL/GenBank/DDBJ whole genome shotgun (WGS) entry which is preliminary data.</text>
</comment>
<reference evidence="2 3" key="1">
    <citation type="submission" date="2019-03" db="EMBL/GenBank/DDBJ databases">
        <title>Genomic Encyclopedia of Type Strains, Phase IV (KMG-IV): sequencing the most valuable type-strain genomes for metagenomic binning, comparative biology and taxonomic classification.</title>
        <authorList>
            <person name="Goeker M."/>
        </authorList>
    </citation>
    <scope>NUCLEOTIDE SEQUENCE [LARGE SCALE GENOMIC DNA]</scope>
    <source>
        <strain evidence="2 3">DSM 24176</strain>
    </source>
</reference>
<feature type="coiled-coil region" evidence="1">
    <location>
        <begin position="538"/>
        <end position="565"/>
    </location>
</feature>
<protein>
    <submittedName>
        <fullName evidence="2">Uncharacterized protein</fullName>
    </submittedName>
</protein>
<keyword evidence="3" id="KW-1185">Reference proteome</keyword>
<accession>A0A4R1MTK7</accession>
<proteinExistence type="predicted"/>
<dbReference type="AlphaFoldDB" id="A0A4R1MTK7"/>